<dbReference type="GO" id="GO:0046872">
    <property type="term" value="F:metal ion binding"/>
    <property type="evidence" value="ECO:0007669"/>
    <property type="project" value="InterPro"/>
</dbReference>
<gene>
    <name evidence="2" type="ORF">SAMN05421837_102510</name>
</gene>
<organism evidence="2 3">
    <name type="scientific">Amycolatopsis pretoriensis</name>
    <dbReference type="NCBI Taxonomy" id="218821"/>
    <lineage>
        <taxon>Bacteria</taxon>
        <taxon>Bacillati</taxon>
        <taxon>Actinomycetota</taxon>
        <taxon>Actinomycetes</taxon>
        <taxon>Pseudonocardiales</taxon>
        <taxon>Pseudonocardiaceae</taxon>
        <taxon>Amycolatopsis</taxon>
    </lineage>
</organism>
<proteinExistence type="predicted"/>
<dbReference type="RefSeq" id="WP_086683938.1">
    <property type="nucleotide sequence ID" value="NZ_FNUJ01000002.1"/>
</dbReference>
<dbReference type="STRING" id="218821.SAMN05421837_102510"/>
<evidence type="ECO:0000313" key="3">
    <source>
        <dbReference type="Proteomes" id="UP000198878"/>
    </source>
</evidence>
<dbReference type="EMBL" id="FNUJ01000002">
    <property type="protein sequence ID" value="SEF23983.1"/>
    <property type="molecule type" value="Genomic_DNA"/>
</dbReference>
<dbReference type="SUPFAM" id="SSF52242">
    <property type="entry name" value="Cobalamin (vitamin B12)-binding domain"/>
    <property type="match status" value="1"/>
</dbReference>
<keyword evidence="3" id="KW-1185">Reference proteome</keyword>
<dbReference type="InterPro" id="IPR036724">
    <property type="entry name" value="Cobalamin-bd_sf"/>
</dbReference>
<reference evidence="3" key="1">
    <citation type="submission" date="2016-10" db="EMBL/GenBank/DDBJ databases">
        <authorList>
            <person name="Varghese N."/>
            <person name="Submissions S."/>
        </authorList>
    </citation>
    <scope>NUCLEOTIDE SEQUENCE [LARGE SCALE GENOMIC DNA]</scope>
    <source>
        <strain evidence="3">DSM 44654</strain>
    </source>
</reference>
<name>A0A1H5QCZ0_9PSEU</name>
<dbReference type="OrthoDB" id="8482131at2"/>
<dbReference type="AlphaFoldDB" id="A0A1H5QCZ0"/>
<dbReference type="PROSITE" id="PS51332">
    <property type="entry name" value="B12_BINDING"/>
    <property type="match status" value="1"/>
</dbReference>
<accession>A0A1H5QCZ0</accession>
<sequence>MTTFQIEQTPDGPGVAAGSPLKFVLSSVQSDSHMWNLVALQLIMEEMGHEVVNLGACVPVERLLAACRDERPDCLVISTINGHGHVDGARVISALRADPALAGLPAVIGGKLGVRGDADAELETELLALGYDAVFHVGAGDSGQAIESFREFVAANVRTLR</sequence>
<dbReference type="Pfam" id="PF02310">
    <property type="entry name" value="B12-binding"/>
    <property type="match status" value="1"/>
</dbReference>
<dbReference type="GO" id="GO:0031419">
    <property type="term" value="F:cobalamin binding"/>
    <property type="evidence" value="ECO:0007669"/>
    <property type="project" value="InterPro"/>
</dbReference>
<feature type="domain" description="B12-binding" evidence="1">
    <location>
        <begin position="20"/>
        <end position="161"/>
    </location>
</feature>
<dbReference type="Proteomes" id="UP000198878">
    <property type="component" value="Unassembled WGS sequence"/>
</dbReference>
<dbReference type="InterPro" id="IPR006158">
    <property type="entry name" value="Cobalamin-bd"/>
</dbReference>
<evidence type="ECO:0000313" key="2">
    <source>
        <dbReference type="EMBL" id="SEF23983.1"/>
    </source>
</evidence>
<protein>
    <submittedName>
        <fullName evidence="2">Methylaspartate mutase sigma subunit/methylaspartate mutase epsilon subunit</fullName>
    </submittedName>
</protein>
<dbReference type="Gene3D" id="3.40.50.280">
    <property type="entry name" value="Cobalamin-binding domain"/>
    <property type="match status" value="1"/>
</dbReference>
<evidence type="ECO:0000259" key="1">
    <source>
        <dbReference type="PROSITE" id="PS51332"/>
    </source>
</evidence>